<reference evidence="4 5" key="1">
    <citation type="journal article" date="2012" name="J. Bacteriol.">
        <title>Draft genome sequence of Methanobacterium formicicum DSM 3637, an archaebacterium isolated from the methane producer amoeba Pelomyxa palustris.</title>
        <authorList>
            <person name="Gutierrez G."/>
        </authorList>
    </citation>
    <scope>NUCLEOTIDE SEQUENCE [LARGE SCALE GENOMIC DNA]</scope>
    <source>
        <strain evidence="5">DSM 3637 / PP1</strain>
    </source>
</reference>
<dbReference type="InterPro" id="IPR044528">
    <property type="entry name" value="POD-like_MBL-fold"/>
</dbReference>
<dbReference type="GO" id="GO:0046872">
    <property type="term" value="F:metal ion binding"/>
    <property type="evidence" value="ECO:0007669"/>
    <property type="project" value="UniProtKB-KW"/>
</dbReference>
<dbReference type="SMART" id="SM00450">
    <property type="entry name" value="RHOD"/>
    <property type="match status" value="2"/>
</dbReference>
<dbReference type="PANTHER" id="PTHR43084:SF1">
    <property type="entry name" value="PERSULFIDE DIOXYGENASE ETHE1, MITOCHONDRIAL"/>
    <property type="match status" value="1"/>
</dbReference>
<dbReference type="PROSITE" id="PS50206">
    <property type="entry name" value="RHODANESE_3"/>
    <property type="match status" value="2"/>
</dbReference>
<dbReference type="InterPro" id="IPR036866">
    <property type="entry name" value="RibonucZ/Hydroxyglut_hydro"/>
</dbReference>
<dbReference type="InterPro" id="IPR001763">
    <property type="entry name" value="Rhodanese-like_dom"/>
</dbReference>
<dbReference type="SUPFAM" id="SSF56281">
    <property type="entry name" value="Metallo-hydrolase/oxidoreductase"/>
    <property type="match status" value="1"/>
</dbReference>
<dbReference type="Pfam" id="PF00753">
    <property type="entry name" value="Lactamase_B"/>
    <property type="match status" value="1"/>
</dbReference>
<feature type="domain" description="Rhodanese" evidence="3">
    <location>
        <begin position="262"/>
        <end position="352"/>
    </location>
</feature>
<dbReference type="Pfam" id="PF00581">
    <property type="entry name" value="Rhodanese"/>
    <property type="match status" value="2"/>
</dbReference>
<comment type="caution">
    <text evidence="4">The sequence shown here is derived from an EMBL/GenBank/DDBJ whole genome shotgun (WGS) entry which is preliminary data.</text>
</comment>
<keyword evidence="2" id="KW-0175">Coiled coil</keyword>
<keyword evidence="5" id="KW-1185">Reference proteome</keyword>
<dbReference type="CDD" id="cd07724">
    <property type="entry name" value="POD-like_MBL-fold"/>
    <property type="match status" value="1"/>
</dbReference>
<dbReference type="Proteomes" id="UP000007360">
    <property type="component" value="Unassembled WGS sequence"/>
</dbReference>
<dbReference type="AlphaFoldDB" id="K2RSK4"/>
<dbReference type="GO" id="GO:0006749">
    <property type="term" value="P:glutathione metabolic process"/>
    <property type="evidence" value="ECO:0007669"/>
    <property type="project" value="InterPro"/>
</dbReference>
<name>K2RSK4_METFP</name>
<dbReference type="InterPro" id="IPR051682">
    <property type="entry name" value="Mito_Persulfide_Diox"/>
</dbReference>
<feature type="coiled-coil region" evidence="2">
    <location>
        <begin position="358"/>
        <end position="385"/>
    </location>
</feature>
<evidence type="ECO:0000256" key="2">
    <source>
        <dbReference type="SAM" id="Coils"/>
    </source>
</evidence>
<dbReference type="Gene3D" id="3.40.250.10">
    <property type="entry name" value="Rhodanese-like domain"/>
    <property type="match status" value="2"/>
</dbReference>
<evidence type="ECO:0000313" key="4">
    <source>
        <dbReference type="EMBL" id="EKF85740.1"/>
    </source>
</evidence>
<dbReference type="GO" id="GO:0050313">
    <property type="term" value="F:sulfur dioxygenase activity"/>
    <property type="evidence" value="ECO:0007669"/>
    <property type="project" value="InterPro"/>
</dbReference>
<dbReference type="GO" id="GO:0070813">
    <property type="term" value="P:hydrogen sulfide metabolic process"/>
    <property type="evidence" value="ECO:0007669"/>
    <property type="project" value="TreeGrafter"/>
</dbReference>
<proteinExistence type="predicted"/>
<dbReference type="InterPro" id="IPR001279">
    <property type="entry name" value="Metallo-B-lactamas"/>
</dbReference>
<evidence type="ECO:0000259" key="3">
    <source>
        <dbReference type="PROSITE" id="PS50206"/>
    </source>
</evidence>
<accession>K2RSK4</accession>
<evidence type="ECO:0000256" key="1">
    <source>
        <dbReference type="ARBA" id="ARBA00022723"/>
    </source>
</evidence>
<dbReference type="PANTHER" id="PTHR43084">
    <property type="entry name" value="PERSULFIDE DIOXYGENASE ETHE1"/>
    <property type="match status" value="1"/>
</dbReference>
<feature type="domain" description="Rhodanese" evidence="3">
    <location>
        <begin position="386"/>
        <end position="474"/>
    </location>
</feature>
<gene>
    <name evidence="4" type="ORF">A994_06660</name>
</gene>
<organism evidence="4 5">
    <name type="scientific">Methanobacterium formicicum (strain DSM 3637 / PP1)</name>
    <dbReference type="NCBI Taxonomy" id="1204725"/>
    <lineage>
        <taxon>Archaea</taxon>
        <taxon>Methanobacteriati</taxon>
        <taxon>Methanobacteriota</taxon>
        <taxon>Methanomada group</taxon>
        <taxon>Methanobacteria</taxon>
        <taxon>Methanobacteriales</taxon>
        <taxon>Methanobacteriaceae</taxon>
        <taxon>Methanobacterium</taxon>
    </lineage>
</organism>
<protein>
    <submittedName>
        <fullName evidence="4">Rhodanese-like protein</fullName>
    </submittedName>
</protein>
<dbReference type="PATRIC" id="fig|1204725.3.peg.1336"/>
<dbReference type="OrthoDB" id="9180at2157"/>
<dbReference type="CDD" id="cd00158">
    <property type="entry name" value="RHOD"/>
    <property type="match status" value="2"/>
</dbReference>
<dbReference type="Gene3D" id="3.60.15.10">
    <property type="entry name" value="Ribonuclease Z/Hydroxyacylglutathione hydrolase-like"/>
    <property type="match status" value="1"/>
</dbReference>
<sequence length="475" mass="53418">MVKLIKSKGIAHHSYFIEVSGRAVVVDPRRDVDVYLHLAESSEMDITHIFETHRNEDYVIGSLELACATGAEIFHGKNLDFAYGTPVSDRDKFQWGSIELEVMDTPGHTTESISLVLRDLSVSKDAQMVFTGDVIFAGETGRVDLYGPDKSQKMAGLLYDSIFNGILPLGDQVILCPAHGAGSVCGADIREQDYTTIGYERNTNPQLQCTSKEEFIKMKVAEELYTPPYFKKMEFYNQNGAPIAGRIPYFKPIPPKILKEKINNGACILDVRKPTSFAGAHIPGSLNIWRDGVPAFAGWFLNYDDPIIVVDDQIQGLDEVRQALFRLGFDNIYGYLEGGFPSWYLHAGQINSIKLWSVHQLKQKLESLKEKGEGLTENRKKFKETSEEDFFLLDVRKIDDRRKDYIQGSHHIYVGDLPQRIQEVPHDIPVVVYCDSGYKSTTACSYLKKNGYTKLSTVLGSMTAWKKASYPVVKA</sequence>
<dbReference type="RefSeq" id="WP_004030622.1">
    <property type="nucleotide sequence ID" value="NZ_AMPO01000005.1"/>
</dbReference>
<dbReference type="InterPro" id="IPR036873">
    <property type="entry name" value="Rhodanese-like_dom_sf"/>
</dbReference>
<dbReference type="SMART" id="SM00849">
    <property type="entry name" value="Lactamase_B"/>
    <property type="match status" value="1"/>
</dbReference>
<keyword evidence="1" id="KW-0479">Metal-binding</keyword>
<dbReference type="EMBL" id="AMPO01000005">
    <property type="protein sequence ID" value="EKF85740.1"/>
    <property type="molecule type" value="Genomic_DNA"/>
</dbReference>
<evidence type="ECO:0000313" key="5">
    <source>
        <dbReference type="Proteomes" id="UP000007360"/>
    </source>
</evidence>
<dbReference type="SUPFAM" id="SSF52821">
    <property type="entry name" value="Rhodanese/Cell cycle control phosphatase"/>
    <property type="match status" value="2"/>
</dbReference>